<dbReference type="InterPro" id="IPR004467">
    <property type="entry name" value="Or_phspho_trans_dom"/>
</dbReference>
<protein>
    <recommendedName>
        <fullName evidence="2 6">Orotate phosphoribosyltransferase</fullName>
        <shortName evidence="6">OPRT</shortName>
        <shortName evidence="6">OPRTase</shortName>
        <ecNumber evidence="2 6">2.4.2.10</ecNumber>
    </recommendedName>
</protein>
<dbReference type="EC" id="2.4.2.10" evidence="2 6"/>
<evidence type="ECO:0000256" key="1">
    <source>
        <dbReference type="ARBA" id="ARBA00004889"/>
    </source>
</evidence>
<dbReference type="HAMAP" id="MF_01208">
    <property type="entry name" value="PyrE"/>
    <property type="match status" value="1"/>
</dbReference>
<dbReference type="Gene3D" id="3.40.50.2020">
    <property type="match status" value="1"/>
</dbReference>
<keyword evidence="9" id="KW-1185">Reference proteome</keyword>
<sequence>MTSRTPEQIAQTKSQLLALIDELAVVRGKVTLSSGKEADYYLDLRRITLDHRSAPLVGDVMLDLFEEHGLRKDLDAAGGLTMGADPVGTAIMHASVQRNTPVDAFVVRKQAKEHGMGRRVEGPDVKGKRVIAVEDTSTTGGSVLTAVEALREAGANVVAVAVVMDRGTGAKERVEAEGLPYLIALSSADLGLE</sequence>
<feature type="binding site" evidence="6">
    <location>
        <position position="108"/>
    </location>
    <ligand>
        <name>5-phospho-alpha-D-ribose 1-diphosphate</name>
        <dbReference type="ChEBI" id="CHEBI:58017"/>
        <note>ligand shared between dimeric partners</note>
    </ligand>
</feature>
<evidence type="ECO:0000256" key="2">
    <source>
        <dbReference type="ARBA" id="ARBA00011971"/>
    </source>
</evidence>
<dbReference type="CDD" id="cd06223">
    <property type="entry name" value="PRTases_typeI"/>
    <property type="match status" value="1"/>
</dbReference>
<comment type="function">
    <text evidence="6">Catalyzes the transfer of a ribosyl phosphate group from 5-phosphoribose 1-diphosphate to orotate, leading to the formation of orotidine monophosphate (OMP).</text>
</comment>
<feature type="binding site" description="in other chain" evidence="6">
    <location>
        <position position="109"/>
    </location>
    <ligand>
        <name>5-phospho-alpha-D-ribose 1-diphosphate</name>
        <dbReference type="ChEBI" id="CHEBI:58017"/>
        <note>ligand shared between dimeric partners</note>
    </ligand>
</feature>
<feature type="binding site" evidence="6">
    <location>
        <position position="138"/>
    </location>
    <ligand>
        <name>orotate</name>
        <dbReference type="ChEBI" id="CHEBI:30839"/>
    </ligand>
</feature>
<comment type="subunit">
    <text evidence="6">Homodimer.</text>
</comment>
<evidence type="ECO:0000256" key="6">
    <source>
        <dbReference type="HAMAP-Rule" id="MF_01208"/>
    </source>
</evidence>
<comment type="pathway">
    <text evidence="1 6">Pyrimidine metabolism; UMP biosynthesis via de novo pathway; UMP from orotate: step 1/2.</text>
</comment>
<dbReference type="PANTHER" id="PTHR19278">
    <property type="entry name" value="OROTATE PHOSPHORIBOSYLTRANSFERASE"/>
    <property type="match status" value="1"/>
</dbReference>
<feature type="binding site" evidence="6">
    <location>
        <position position="166"/>
    </location>
    <ligand>
        <name>orotate</name>
        <dbReference type="ChEBI" id="CHEBI:30839"/>
    </ligand>
</feature>
<comment type="cofactor">
    <cofactor evidence="6">
        <name>Mg(2+)</name>
        <dbReference type="ChEBI" id="CHEBI:18420"/>
    </cofactor>
</comment>
<evidence type="ECO:0000256" key="5">
    <source>
        <dbReference type="ARBA" id="ARBA00022975"/>
    </source>
</evidence>
<dbReference type="PANTHER" id="PTHR19278:SF9">
    <property type="entry name" value="URIDINE 5'-MONOPHOSPHATE SYNTHASE"/>
    <property type="match status" value="1"/>
</dbReference>
<keyword evidence="5 6" id="KW-0665">Pyrimidine biosynthesis</keyword>
<feature type="binding site" evidence="6">
    <location>
        <position position="114"/>
    </location>
    <ligand>
        <name>5-phospho-alpha-D-ribose 1-diphosphate</name>
        <dbReference type="ChEBI" id="CHEBI:58017"/>
        <note>ligand shared between dimeric partners</note>
    </ligand>
</feature>
<comment type="caution">
    <text evidence="6">Lacks conserved residue(s) required for the propagation of feature annotation.</text>
</comment>
<feature type="binding site" evidence="6">
    <location>
        <position position="112"/>
    </location>
    <ligand>
        <name>5-phospho-alpha-D-ribose 1-diphosphate</name>
        <dbReference type="ChEBI" id="CHEBI:58017"/>
        <note>ligand shared between dimeric partners</note>
    </ligand>
</feature>
<dbReference type="GO" id="GO:0004588">
    <property type="term" value="F:orotate phosphoribosyltransferase activity"/>
    <property type="evidence" value="ECO:0007669"/>
    <property type="project" value="UniProtKB-EC"/>
</dbReference>
<evidence type="ECO:0000313" key="9">
    <source>
        <dbReference type="Proteomes" id="UP000809290"/>
    </source>
</evidence>
<dbReference type="Pfam" id="PF00156">
    <property type="entry name" value="Pribosyltran"/>
    <property type="match status" value="1"/>
</dbReference>
<comment type="similarity">
    <text evidence="6">Belongs to the purine/pyrimidine phosphoribosyltransferase family. PyrE subfamily.</text>
</comment>
<evidence type="ECO:0000259" key="7">
    <source>
        <dbReference type="Pfam" id="PF00156"/>
    </source>
</evidence>
<dbReference type="NCBIfam" id="TIGR00336">
    <property type="entry name" value="pyrE"/>
    <property type="match status" value="1"/>
</dbReference>
<dbReference type="InterPro" id="IPR029057">
    <property type="entry name" value="PRTase-like"/>
</dbReference>
<keyword evidence="4 6" id="KW-0808">Transferase</keyword>
<gene>
    <name evidence="6" type="primary">pyrE</name>
    <name evidence="8" type="ORF">JOE56_000927</name>
</gene>
<dbReference type="InterPro" id="IPR023031">
    <property type="entry name" value="OPRT"/>
</dbReference>
<dbReference type="SUPFAM" id="SSF53271">
    <property type="entry name" value="PRTase-like"/>
    <property type="match status" value="1"/>
</dbReference>
<dbReference type="Proteomes" id="UP000809290">
    <property type="component" value="Unassembled WGS sequence"/>
</dbReference>
<dbReference type="RefSeq" id="WP_204515045.1">
    <property type="nucleotide sequence ID" value="NZ_JAFBCP010000001.1"/>
</dbReference>
<dbReference type="EMBL" id="JAFBCP010000001">
    <property type="protein sequence ID" value="MBM7816233.1"/>
    <property type="molecule type" value="Genomic_DNA"/>
</dbReference>
<keyword evidence="3 6" id="KW-0328">Glycosyltransferase</keyword>
<reference evidence="8 9" key="1">
    <citation type="submission" date="2021-01" db="EMBL/GenBank/DDBJ databases">
        <title>Sequencing the genomes of 1000 actinobacteria strains.</title>
        <authorList>
            <person name="Klenk H.-P."/>
        </authorList>
    </citation>
    <scope>NUCLEOTIDE SEQUENCE [LARGE SCALE GENOMIC DNA]</scope>
    <source>
        <strain evidence="8 9">DSM 13657</strain>
    </source>
</reference>
<evidence type="ECO:0000256" key="4">
    <source>
        <dbReference type="ARBA" id="ARBA00022679"/>
    </source>
</evidence>
<comment type="catalytic activity">
    <reaction evidence="6">
        <text>orotidine 5'-phosphate + diphosphate = orotate + 5-phospho-alpha-D-ribose 1-diphosphate</text>
        <dbReference type="Rhea" id="RHEA:10380"/>
        <dbReference type="ChEBI" id="CHEBI:30839"/>
        <dbReference type="ChEBI" id="CHEBI:33019"/>
        <dbReference type="ChEBI" id="CHEBI:57538"/>
        <dbReference type="ChEBI" id="CHEBI:58017"/>
        <dbReference type="EC" id="2.4.2.10"/>
    </reaction>
</comment>
<proteinExistence type="inferred from homology"/>
<feature type="binding site" description="in other chain" evidence="6">
    <location>
        <begin position="134"/>
        <end position="142"/>
    </location>
    <ligand>
        <name>5-phospho-alpha-D-ribose 1-diphosphate</name>
        <dbReference type="ChEBI" id="CHEBI:58017"/>
        <note>ligand shared between dimeric partners</note>
    </ligand>
</feature>
<dbReference type="InterPro" id="IPR000836">
    <property type="entry name" value="PRTase_dom"/>
</dbReference>
<keyword evidence="6" id="KW-0460">Magnesium</keyword>
<name>A0ABS2SLR2_9MICO</name>
<evidence type="ECO:0000313" key="8">
    <source>
        <dbReference type="EMBL" id="MBM7816233.1"/>
    </source>
</evidence>
<evidence type="ECO:0000256" key="3">
    <source>
        <dbReference type="ARBA" id="ARBA00022676"/>
    </source>
</evidence>
<organism evidence="8 9">
    <name type="scientific">Brevibacterium paucivorans</name>
    <dbReference type="NCBI Taxonomy" id="170994"/>
    <lineage>
        <taxon>Bacteria</taxon>
        <taxon>Bacillati</taxon>
        <taxon>Actinomycetota</taxon>
        <taxon>Actinomycetes</taxon>
        <taxon>Micrococcales</taxon>
        <taxon>Brevibacteriaceae</taxon>
        <taxon>Brevibacterium</taxon>
    </lineage>
</organism>
<feature type="domain" description="Phosphoribosyltransferase" evidence="7">
    <location>
        <begin position="120"/>
        <end position="173"/>
    </location>
</feature>
<accession>A0ABS2SLR2</accession>
<comment type="caution">
    <text evidence="8">The sequence shown here is derived from an EMBL/GenBank/DDBJ whole genome shotgun (WGS) entry which is preliminary data.</text>
</comment>